<feature type="compositionally biased region" description="Basic and acidic residues" evidence="1">
    <location>
        <begin position="248"/>
        <end position="257"/>
    </location>
</feature>
<proteinExistence type="predicted"/>
<name>A0A1D3PB65_PLAMA</name>
<dbReference type="OrthoDB" id="376328at2759"/>
<dbReference type="RefSeq" id="XP_028861433.1">
    <property type="nucleotide sequence ID" value="XM_029004778.1"/>
</dbReference>
<dbReference type="VEuPathDB" id="PlasmoDB:PmUG01_08062400"/>
<feature type="region of interest" description="Disordered" evidence="1">
    <location>
        <begin position="209"/>
        <end position="331"/>
    </location>
</feature>
<feature type="compositionally biased region" description="Polar residues" evidence="1">
    <location>
        <begin position="258"/>
        <end position="276"/>
    </location>
</feature>
<gene>
    <name evidence="2" type="primary">PmUG01_08062400</name>
    <name evidence="2" type="ORF">PMUG01_08062400</name>
</gene>
<evidence type="ECO:0000313" key="2">
    <source>
        <dbReference type="EMBL" id="SCN12498.1"/>
    </source>
</evidence>
<feature type="compositionally biased region" description="Polar residues" evidence="1">
    <location>
        <begin position="284"/>
        <end position="298"/>
    </location>
</feature>
<dbReference type="Proteomes" id="UP000219813">
    <property type="component" value="Chromosome 8"/>
</dbReference>
<dbReference type="EMBL" id="LT594629">
    <property type="protein sequence ID" value="SCN12498.1"/>
    <property type="molecule type" value="Genomic_DNA"/>
</dbReference>
<feature type="compositionally biased region" description="Polar residues" evidence="1">
    <location>
        <begin position="306"/>
        <end position="331"/>
    </location>
</feature>
<evidence type="ECO:0000313" key="3">
    <source>
        <dbReference type="Proteomes" id="UP000219813"/>
    </source>
</evidence>
<keyword evidence="3" id="KW-1185">Reference proteome</keyword>
<reference evidence="2 3" key="1">
    <citation type="submission" date="2016-06" db="EMBL/GenBank/DDBJ databases">
        <authorList>
            <consortium name="Pathogen Informatics"/>
        </authorList>
    </citation>
    <scope>NUCLEOTIDE SEQUENCE [LARGE SCALE GENOMIC DNA]</scope>
</reference>
<feature type="compositionally biased region" description="Basic and acidic residues" evidence="1">
    <location>
        <begin position="209"/>
        <end position="227"/>
    </location>
</feature>
<evidence type="ECO:0000256" key="1">
    <source>
        <dbReference type="SAM" id="MobiDB-lite"/>
    </source>
</evidence>
<protein>
    <submittedName>
        <fullName evidence="2">STP1 protein</fullName>
    </submittedName>
</protein>
<sequence length="746" mass="87673">MEGCTTRDYSGFGFAAGQYVGKPEFRQIQNQILSRLASLGKKTIKEEFRKECLELTNFLIKKKDEYPKYTDKNRWVPVLRNYFGNKFDKLTQHGGCPMIFDKKEKDLLVLKYNALDFCEKNISYKNKLNTFKKGSNTYDCNNDTQCIQDCTEYEKWFISKKEYFESNRNLVSESCTFKSLSSEFPTKQCNIMNSRMLNNIPKCLYKKTQEPAKSAPKEQNEISRSKLDQVNAKDSPVSEDQSPSQVERPPDDQHSPSERQPSSLPEDPPSNQTQLQEKTEENLMENSTNLDSDTQSTIIKKPDSLIHSSSPQETLGISSLQPSTRQESNTDNAIGTIPAAAEVSHPKLLRTTPVDSKIQGNINSTFFSIFYVLMGKFKKKKNIRRQVKFLKILLPSKSDKINKFLSDHHLDEPIYDDEEIIKKLKIHEHNTINNTNMLKRKKDRSKTIIEVHMEVLEEFRNEEWELKKGEFLAICLEVYKYEKHRNYPNLINGDQMENIKCSNDIEEKKIIWNKWIEEHRNLSEKLKKVDWFNNLKNEWKKEKAKLKEIEKLKCISSNENQKCSHLEREKGAWREWISNNGKIVEHYLEKDWFKGLTNEFDNILDEYENEENEENENSVSLINIEEMEHKKNCEELYEYIKKKLLSKLCVLVFMTILEECKKEKNVENKESYLDSSINECNSEKNSDRKYHIIENVVEKGNNVLENSENTEIFDYKEENKFTDEIKDWIGEDDTHVNSIYTMNKVD</sequence>
<dbReference type="GeneID" id="39868610"/>
<dbReference type="KEGG" id="pmal:PMUG01_08062400"/>
<accession>A0A1D3PB65</accession>
<dbReference type="AlphaFoldDB" id="A0A1D3PB65"/>
<organism evidence="2 3">
    <name type="scientific">Plasmodium malariae</name>
    <dbReference type="NCBI Taxonomy" id="5858"/>
    <lineage>
        <taxon>Eukaryota</taxon>
        <taxon>Sar</taxon>
        <taxon>Alveolata</taxon>
        <taxon>Apicomplexa</taxon>
        <taxon>Aconoidasida</taxon>
        <taxon>Haemosporida</taxon>
        <taxon>Plasmodiidae</taxon>
        <taxon>Plasmodium</taxon>
        <taxon>Plasmodium (Plasmodium)</taxon>
    </lineage>
</organism>